<dbReference type="InterPro" id="IPR000160">
    <property type="entry name" value="GGDEF_dom"/>
</dbReference>
<dbReference type="Gene3D" id="3.30.450.40">
    <property type="match status" value="1"/>
</dbReference>
<protein>
    <submittedName>
        <fullName evidence="2">Diguanylate cyclase (GGDEF)-like protein</fullName>
    </submittedName>
</protein>
<organism evidence="2 3">
    <name type="scientific">Pseudacidovorax intermedius</name>
    <dbReference type="NCBI Taxonomy" id="433924"/>
    <lineage>
        <taxon>Bacteria</taxon>
        <taxon>Pseudomonadati</taxon>
        <taxon>Pseudomonadota</taxon>
        <taxon>Betaproteobacteria</taxon>
        <taxon>Burkholderiales</taxon>
        <taxon>Comamonadaceae</taxon>
        <taxon>Pseudacidovorax</taxon>
    </lineage>
</organism>
<feature type="domain" description="GGDEF" evidence="1">
    <location>
        <begin position="337"/>
        <end position="471"/>
    </location>
</feature>
<dbReference type="Pfam" id="PF08448">
    <property type="entry name" value="PAS_4"/>
    <property type="match status" value="1"/>
</dbReference>
<dbReference type="InterPro" id="IPR029016">
    <property type="entry name" value="GAF-like_dom_sf"/>
</dbReference>
<dbReference type="InterPro" id="IPR035965">
    <property type="entry name" value="PAS-like_dom_sf"/>
</dbReference>
<reference evidence="2 3" key="1">
    <citation type="submission" date="2018-07" db="EMBL/GenBank/DDBJ databases">
        <title>Genomic Encyclopedia of Type Strains, Phase IV (KMG-IV): sequencing the most valuable type-strain genomes for metagenomic binning, comparative biology and taxonomic classification.</title>
        <authorList>
            <person name="Goeker M."/>
        </authorList>
    </citation>
    <scope>NUCLEOTIDE SEQUENCE [LARGE SCALE GENOMIC DNA]</scope>
    <source>
        <strain evidence="2 3">DSM 21352</strain>
    </source>
</reference>
<name>A0A370FBN5_9BURK</name>
<dbReference type="SUPFAM" id="SSF55781">
    <property type="entry name" value="GAF domain-like"/>
    <property type="match status" value="1"/>
</dbReference>
<evidence type="ECO:0000313" key="2">
    <source>
        <dbReference type="EMBL" id="RDI22852.1"/>
    </source>
</evidence>
<comment type="caution">
    <text evidence="2">The sequence shown here is derived from an EMBL/GenBank/DDBJ whole genome shotgun (WGS) entry which is preliminary data.</text>
</comment>
<dbReference type="PANTHER" id="PTHR44757:SF2">
    <property type="entry name" value="BIOFILM ARCHITECTURE MAINTENANCE PROTEIN MBAA"/>
    <property type="match status" value="1"/>
</dbReference>
<dbReference type="Pfam" id="PF00990">
    <property type="entry name" value="GGDEF"/>
    <property type="match status" value="1"/>
</dbReference>
<dbReference type="Proteomes" id="UP000255265">
    <property type="component" value="Unassembled WGS sequence"/>
</dbReference>
<dbReference type="SUPFAM" id="SSF55785">
    <property type="entry name" value="PYP-like sensor domain (PAS domain)"/>
    <property type="match status" value="1"/>
</dbReference>
<gene>
    <name evidence="2" type="ORF">DFR41_107255</name>
</gene>
<dbReference type="SUPFAM" id="SSF55073">
    <property type="entry name" value="Nucleotide cyclase"/>
    <property type="match status" value="1"/>
</dbReference>
<dbReference type="InterPro" id="IPR052155">
    <property type="entry name" value="Biofilm_reg_signaling"/>
</dbReference>
<evidence type="ECO:0000259" key="1">
    <source>
        <dbReference type="PROSITE" id="PS50887"/>
    </source>
</evidence>
<dbReference type="EMBL" id="QQAV01000007">
    <property type="protein sequence ID" value="RDI22852.1"/>
    <property type="molecule type" value="Genomic_DNA"/>
</dbReference>
<dbReference type="InterPro" id="IPR003018">
    <property type="entry name" value="GAF"/>
</dbReference>
<accession>A0A370FBN5</accession>
<dbReference type="InterPro" id="IPR000014">
    <property type="entry name" value="PAS"/>
</dbReference>
<dbReference type="CDD" id="cd01949">
    <property type="entry name" value="GGDEF"/>
    <property type="match status" value="1"/>
</dbReference>
<evidence type="ECO:0000313" key="3">
    <source>
        <dbReference type="Proteomes" id="UP000255265"/>
    </source>
</evidence>
<dbReference type="Gene3D" id="3.30.70.270">
    <property type="match status" value="1"/>
</dbReference>
<dbReference type="SMART" id="SM00267">
    <property type="entry name" value="GGDEF"/>
    <property type="match status" value="1"/>
</dbReference>
<sequence length="474" mass="51373">MPSTHHDTDPGMTEAGRLRALAELQIMDTPPESAFDDVAWLAASICQVPIALVTLVDAERQWFKARCGLDFDSTPRNEAFCTHAIAQSDLLEVPDMRADARFAGYPSVLGAPHLRFYAGMPLIGEAGWRYGTLCVMDRTTRRLSDVQRESLRRLAARAADLLESRRQRILGESRAAAIAELLEALPDGVVTCDGSGTLQEFNKTARDWHGVDPRALPPAQWPAYFGLCEADGRTLLAPERVPLARAYAGEKVRGQAIVIRTPGMEPRTVSCNASPLRAPDGHSLGAVCTMHDITTQAHESRQMEVLAMTDALTGLPNRTAWFAELERALARARRADLPVVVAFIDLDGFKDINDAHGHAVGDEVLRECAHRLQASCRQGDYIARLAGDEFVLFLDHANPAAADLAAVAQRIQAALGAPLQIAGRALAVGCSIGFATATADQARAEHLLHQADAAMYRAKRDKSVPFVVVDAAQP</sequence>
<dbReference type="RefSeq" id="WP_211322621.1">
    <property type="nucleotide sequence ID" value="NZ_QQAV01000007.1"/>
</dbReference>
<dbReference type="NCBIfam" id="TIGR00254">
    <property type="entry name" value="GGDEF"/>
    <property type="match status" value="1"/>
</dbReference>
<dbReference type="FunFam" id="3.30.70.270:FF:000001">
    <property type="entry name" value="Diguanylate cyclase domain protein"/>
    <property type="match status" value="1"/>
</dbReference>
<dbReference type="CDD" id="cd00130">
    <property type="entry name" value="PAS"/>
    <property type="match status" value="1"/>
</dbReference>
<dbReference type="Gene3D" id="3.30.450.20">
    <property type="entry name" value="PAS domain"/>
    <property type="match status" value="1"/>
</dbReference>
<dbReference type="InterPro" id="IPR043128">
    <property type="entry name" value="Rev_trsase/Diguanyl_cyclase"/>
</dbReference>
<dbReference type="AlphaFoldDB" id="A0A370FBN5"/>
<dbReference type="Pfam" id="PF01590">
    <property type="entry name" value="GAF"/>
    <property type="match status" value="1"/>
</dbReference>
<dbReference type="GO" id="GO:0003824">
    <property type="term" value="F:catalytic activity"/>
    <property type="evidence" value="ECO:0007669"/>
    <property type="project" value="UniProtKB-ARBA"/>
</dbReference>
<keyword evidence="3" id="KW-1185">Reference proteome</keyword>
<dbReference type="PROSITE" id="PS50887">
    <property type="entry name" value="GGDEF"/>
    <property type="match status" value="1"/>
</dbReference>
<dbReference type="InterPro" id="IPR013656">
    <property type="entry name" value="PAS_4"/>
</dbReference>
<dbReference type="InterPro" id="IPR029787">
    <property type="entry name" value="Nucleotide_cyclase"/>
</dbReference>
<proteinExistence type="predicted"/>
<dbReference type="PANTHER" id="PTHR44757">
    <property type="entry name" value="DIGUANYLATE CYCLASE DGCP"/>
    <property type="match status" value="1"/>
</dbReference>